<reference evidence="1" key="1">
    <citation type="submission" date="2021-01" db="EMBL/GenBank/DDBJ databases">
        <authorList>
            <person name="Corre E."/>
            <person name="Pelletier E."/>
            <person name="Niang G."/>
            <person name="Scheremetjew M."/>
            <person name="Finn R."/>
            <person name="Kale V."/>
            <person name="Holt S."/>
            <person name="Cochrane G."/>
            <person name="Meng A."/>
            <person name="Brown T."/>
            <person name="Cohen L."/>
        </authorList>
    </citation>
    <scope>NUCLEOTIDE SEQUENCE</scope>
    <source>
        <strain evidence="1">CCMP1452</strain>
    </source>
</reference>
<protein>
    <recommendedName>
        <fullName evidence="2">Reverse transcriptase Ty1/copia-type domain-containing protein</fullName>
    </recommendedName>
</protein>
<proteinExistence type="predicted"/>
<evidence type="ECO:0000313" key="1">
    <source>
        <dbReference type="EMBL" id="CAD9673790.1"/>
    </source>
</evidence>
<dbReference type="CDD" id="cd09272">
    <property type="entry name" value="RNase_HI_RT_Ty1"/>
    <property type="match status" value="1"/>
</dbReference>
<sequence length="103" mass="11736">MALYLRSLLDELNIKQTAATKLYEDNSGAISMANAQRPTRRTRHLDIRCFALLDWVETDQIVMETISTHDNPANTLTKILGPQLLSRHSSTLLGKRKPMYCTF</sequence>
<organism evidence="1">
    <name type="scientific">Eucampia antarctica</name>
    <dbReference type="NCBI Taxonomy" id="49252"/>
    <lineage>
        <taxon>Eukaryota</taxon>
        <taxon>Sar</taxon>
        <taxon>Stramenopiles</taxon>
        <taxon>Ochrophyta</taxon>
        <taxon>Bacillariophyta</taxon>
        <taxon>Mediophyceae</taxon>
        <taxon>Biddulphiophycidae</taxon>
        <taxon>Hemiaulales</taxon>
        <taxon>Hemiaulaceae</taxon>
        <taxon>Eucampia</taxon>
    </lineage>
</organism>
<gene>
    <name evidence="1" type="ORF">EANT1437_LOCUS7670</name>
</gene>
<dbReference type="AlphaFoldDB" id="A0A7S2W8N9"/>
<accession>A0A7S2W8N9</accession>
<evidence type="ECO:0008006" key="2">
    <source>
        <dbReference type="Google" id="ProtNLM"/>
    </source>
</evidence>
<name>A0A7S2W8N9_9STRA</name>
<dbReference type="EMBL" id="HBHI01015028">
    <property type="protein sequence ID" value="CAD9673790.1"/>
    <property type="molecule type" value="Transcribed_RNA"/>
</dbReference>